<gene>
    <name evidence="2" type="ORF">F2Q70_00035198</name>
</gene>
<dbReference type="EMBL" id="QGKY02000246">
    <property type="protein sequence ID" value="KAF2583679.1"/>
    <property type="molecule type" value="Genomic_DNA"/>
</dbReference>
<organism evidence="2">
    <name type="scientific">Brassica cretica</name>
    <name type="common">Mustard</name>
    <dbReference type="NCBI Taxonomy" id="69181"/>
    <lineage>
        <taxon>Eukaryota</taxon>
        <taxon>Viridiplantae</taxon>
        <taxon>Streptophyta</taxon>
        <taxon>Embryophyta</taxon>
        <taxon>Tracheophyta</taxon>
        <taxon>Spermatophyta</taxon>
        <taxon>Magnoliopsida</taxon>
        <taxon>eudicotyledons</taxon>
        <taxon>Gunneridae</taxon>
        <taxon>Pentapetalae</taxon>
        <taxon>rosids</taxon>
        <taxon>malvids</taxon>
        <taxon>Brassicales</taxon>
        <taxon>Brassicaceae</taxon>
        <taxon>Brassiceae</taxon>
        <taxon>Brassica</taxon>
    </lineage>
</organism>
<evidence type="ECO:0000256" key="1">
    <source>
        <dbReference type="SAM" id="MobiDB-lite"/>
    </source>
</evidence>
<feature type="region of interest" description="Disordered" evidence="1">
    <location>
        <begin position="1"/>
        <end position="21"/>
    </location>
</feature>
<accession>A0A8S9JPL5</accession>
<sequence>MGKSYVSNNSGVKNQRKMRCRDGSHSLIKKPSLLHRSLLLGENLQCLLSQLAPLLILSPPWKLHPPLETEPPIPPPTEDKGYKCDPSLTLPPLLGSWAKPLKIVSDMTWRDLSLEGRRARFCSVLRGRISSASNRNVAAPPFSPPRREPSVSSLSVSSIAHPLSSMEASPPWKQNRRFHLLLKIKVTNATRLLPFHLS</sequence>
<evidence type="ECO:0000313" key="2">
    <source>
        <dbReference type="EMBL" id="KAF2583679.1"/>
    </source>
</evidence>
<dbReference type="AlphaFoldDB" id="A0A8S9JPL5"/>
<protein>
    <submittedName>
        <fullName evidence="2">Uncharacterized protein</fullName>
    </submittedName>
</protein>
<reference evidence="2" key="1">
    <citation type="submission" date="2019-12" db="EMBL/GenBank/DDBJ databases">
        <title>Genome sequencing and annotation of Brassica cretica.</title>
        <authorList>
            <person name="Studholme D.J."/>
            <person name="Sarris P.F."/>
        </authorList>
    </citation>
    <scope>NUCLEOTIDE SEQUENCE</scope>
    <source>
        <strain evidence="2">PFS-102/07</strain>
        <tissue evidence="2">Leaf</tissue>
    </source>
</reference>
<comment type="caution">
    <text evidence="2">The sequence shown here is derived from an EMBL/GenBank/DDBJ whole genome shotgun (WGS) entry which is preliminary data.</text>
</comment>
<proteinExistence type="predicted"/>
<name>A0A8S9JPL5_BRACR</name>
<feature type="compositionally biased region" description="Polar residues" evidence="1">
    <location>
        <begin position="1"/>
        <end position="13"/>
    </location>
</feature>